<name>A0A369K522_HYPMA</name>
<organism evidence="1 2">
    <name type="scientific">Hypsizygus marmoreus</name>
    <name type="common">White beech mushroom</name>
    <name type="synonym">Agaricus marmoreus</name>
    <dbReference type="NCBI Taxonomy" id="39966"/>
    <lineage>
        <taxon>Eukaryota</taxon>
        <taxon>Fungi</taxon>
        <taxon>Dikarya</taxon>
        <taxon>Basidiomycota</taxon>
        <taxon>Agaricomycotina</taxon>
        <taxon>Agaricomycetes</taxon>
        <taxon>Agaricomycetidae</taxon>
        <taxon>Agaricales</taxon>
        <taxon>Tricholomatineae</taxon>
        <taxon>Lyophyllaceae</taxon>
        <taxon>Hypsizygus</taxon>
    </lineage>
</organism>
<sequence>MPTHSAHSPVNHGDTMSMLGEGRIWRRFMHSMINAPPCIRVEKQQRLQSRRLWGLRRLSQVSEQGQDCGKAVYCFHIVL</sequence>
<keyword evidence="2" id="KW-1185">Reference proteome</keyword>
<protein>
    <submittedName>
        <fullName evidence="1">Uncharacterized protein</fullName>
    </submittedName>
</protein>
<accession>A0A369K522</accession>
<evidence type="ECO:0000313" key="1">
    <source>
        <dbReference type="EMBL" id="RDB27877.1"/>
    </source>
</evidence>
<dbReference type="EMBL" id="LUEZ02000013">
    <property type="protein sequence ID" value="RDB27877.1"/>
    <property type="molecule type" value="Genomic_DNA"/>
</dbReference>
<dbReference type="Proteomes" id="UP000076154">
    <property type="component" value="Unassembled WGS sequence"/>
</dbReference>
<gene>
    <name evidence="1" type="ORF">Hypma_002253</name>
</gene>
<dbReference type="OrthoDB" id="2563277at2759"/>
<evidence type="ECO:0000313" key="2">
    <source>
        <dbReference type="Proteomes" id="UP000076154"/>
    </source>
</evidence>
<proteinExistence type="predicted"/>
<comment type="caution">
    <text evidence="1">The sequence shown here is derived from an EMBL/GenBank/DDBJ whole genome shotgun (WGS) entry which is preliminary data.</text>
</comment>
<dbReference type="AlphaFoldDB" id="A0A369K522"/>
<dbReference type="InParanoid" id="A0A369K522"/>
<reference evidence="1" key="1">
    <citation type="submission" date="2018-04" db="EMBL/GenBank/DDBJ databases">
        <title>Whole genome sequencing of Hypsizygus marmoreus.</title>
        <authorList>
            <person name="Choi I.-G."/>
            <person name="Min B."/>
            <person name="Kim J.-G."/>
            <person name="Kim S."/>
            <person name="Oh Y.-L."/>
            <person name="Kong W.-S."/>
            <person name="Park H."/>
            <person name="Jeong J."/>
            <person name="Song E.-S."/>
        </authorList>
    </citation>
    <scope>NUCLEOTIDE SEQUENCE [LARGE SCALE GENOMIC DNA]</scope>
    <source>
        <strain evidence="1">51987-8</strain>
    </source>
</reference>